<reference evidence="1 2" key="1">
    <citation type="submission" date="2016-02" db="EMBL/GenBank/DDBJ databases">
        <title>Band-tailed pigeon sequencing and assembly.</title>
        <authorList>
            <person name="Soares A.E."/>
            <person name="Novak B.J."/>
            <person name="Rice E.S."/>
            <person name="O'Connell B."/>
            <person name="Chang D."/>
            <person name="Weber S."/>
            <person name="Shapiro B."/>
        </authorList>
    </citation>
    <scope>NUCLEOTIDE SEQUENCE [LARGE SCALE GENOMIC DNA]</scope>
    <source>
        <strain evidence="1">BTP2013</strain>
        <tissue evidence="1">Blood</tissue>
    </source>
</reference>
<dbReference type="EMBL" id="LSYS01006073">
    <property type="protein sequence ID" value="OPJ76084.1"/>
    <property type="molecule type" value="Genomic_DNA"/>
</dbReference>
<comment type="caution">
    <text evidence="1">The sequence shown here is derived from an EMBL/GenBank/DDBJ whole genome shotgun (WGS) entry which is preliminary data.</text>
</comment>
<organism evidence="1 2">
    <name type="scientific">Patagioenas fasciata monilis</name>
    <dbReference type="NCBI Taxonomy" id="372326"/>
    <lineage>
        <taxon>Eukaryota</taxon>
        <taxon>Metazoa</taxon>
        <taxon>Chordata</taxon>
        <taxon>Craniata</taxon>
        <taxon>Vertebrata</taxon>
        <taxon>Euteleostomi</taxon>
        <taxon>Archelosauria</taxon>
        <taxon>Archosauria</taxon>
        <taxon>Dinosauria</taxon>
        <taxon>Saurischia</taxon>
        <taxon>Theropoda</taxon>
        <taxon>Coelurosauria</taxon>
        <taxon>Aves</taxon>
        <taxon>Neognathae</taxon>
        <taxon>Neoaves</taxon>
        <taxon>Columbimorphae</taxon>
        <taxon>Columbiformes</taxon>
        <taxon>Columbidae</taxon>
        <taxon>Patagioenas</taxon>
    </lineage>
</organism>
<proteinExistence type="predicted"/>
<dbReference type="AlphaFoldDB" id="A0A1V4JVB9"/>
<evidence type="ECO:0000313" key="2">
    <source>
        <dbReference type="Proteomes" id="UP000190648"/>
    </source>
</evidence>
<name>A0A1V4JVB9_PATFA</name>
<gene>
    <name evidence="1" type="ORF">AV530_015393</name>
</gene>
<keyword evidence="2" id="KW-1185">Reference proteome</keyword>
<accession>A0A1V4JVB9</accession>
<sequence>MAQVKMKQPLKMYLKSEVQPYFSKTSLNCPLQKLEDRTLDHFSMCNLPFTEVKAEGRSARRELHIPFLCKCKQLVLVPALKVPKP</sequence>
<protein>
    <submittedName>
        <fullName evidence="1">Uncharacterized protein</fullName>
    </submittedName>
</protein>
<dbReference type="Proteomes" id="UP000190648">
    <property type="component" value="Unassembled WGS sequence"/>
</dbReference>
<evidence type="ECO:0000313" key="1">
    <source>
        <dbReference type="EMBL" id="OPJ76084.1"/>
    </source>
</evidence>